<accession>A0A6A1WR75</accession>
<evidence type="ECO:0000313" key="2">
    <source>
        <dbReference type="Proteomes" id="UP000516437"/>
    </source>
</evidence>
<dbReference type="Proteomes" id="UP000516437">
    <property type="component" value="Chromosome 1"/>
</dbReference>
<organism evidence="1 2">
    <name type="scientific">Morella rubra</name>
    <name type="common">Chinese bayberry</name>
    <dbReference type="NCBI Taxonomy" id="262757"/>
    <lineage>
        <taxon>Eukaryota</taxon>
        <taxon>Viridiplantae</taxon>
        <taxon>Streptophyta</taxon>
        <taxon>Embryophyta</taxon>
        <taxon>Tracheophyta</taxon>
        <taxon>Spermatophyta</taxon>
        <taxon>Magnoliopsida</taxon>
        <taxon>eudicotyledons</taxon>
        <taxon>Gunneridae</taxon>
        <taxon>Pentapetalae</taxon>
        <taxon>rosids</taxon>
        <taxon>fabids</taxon>
        <taxon>Fagales</taxon>
        <taxon>Myricaceae</taxon>
        <taxon>Morella</taxon>
    </lineage>
</organism>
<protein>
    <submittedName>
        <fullName evidence="1">Uncharacterized protein</fullName>
    </submittedName>
</protein>
<reference evidence="1 2" key="1">
    <citation type="journal article" date="2019" name="Plant Biotechnol. J.">
        <title>The red bayberry genome and genetic basis of sex determination.</title>
        <authorList>
            <person name="Jia H.M."/>
            <person name="Jia H.J."/>
            <person name="Cai Q.L."/>
            <person name="Wang Y."/>
            <person name="Zhao H.B."/>
            <person name="Yang W.F."/>
            <person name="Wang G.Y."/>
            <person name="Li Y.H."/>
            <person name="Zhan D.L."/>
            <person name="Shen Y.T."/>
            <person name="Niu Q.F."/>
            <person name="Chang L."/>
            <person name="Qiu J."/>
            <person name="Zhao L."/>
            <person name="Xie H.B."/>
            <person name="Fu W.Y."/>
            <person name="Jin J."/>
            <person name="Li X.W."/>
            <person name="Jiao Y."/>
            <person name="Zhou C.C."/>
            <person name="Tu T."/>
            <person name="Chai C.Y."/>
            <person name="Gao J.L."/>
            <person name="Fan L.J."/>
            <person name="van de Weg E."/>
            <person name="Wang J.Y."/>
            <person name="Gao Z.S."/>
        </authorList>
    </citation>
    <scope>NUCLEOTIDE SEQUENCE [LARGE SCALE GENOMIC DNA]</scope>
    <source>
        <tissue evidence="1">Leaves</tissue>
    </source>
</reference>
<comment type="caution">
    <text evidence="1">The sequence shown here is derived from an EMBL/GenBank/DDBJ whole genome shotgun (WGS) entry which is preliminary data.</text>
</comment>
<proteinExistence type="predicted"/>
<dbReference type="AlphaFoldDB" id="A0A6A1WR75"/>
<keyword evidence="2" id="KW-1185">Reference proteome</keyword>
<evidence type="ECO:0000313" key="1">
    <source>
        <dbReference type="EMBL" id="KAB1227146.1"/>
    </source>
</evidence>
<dbReference type="EMBL" id="RXIC02000019">
    <property type="protein sequence ID" value="KAB1227146.1"/>
    <property type="molecule type" value="Genomic_DNA"/>
</dbReference>
<gene>
    <name evidence="1" type="ORF">CJ030_MR1G027735</name>
</gene>
<sequence length="208" mass="22615">MTRSHLAQQNNAGPNTTKELANKACLGACKSLGVHTNKQEEGSRMNAEDKSNHALGLHINSTDLTARDRKGCMSTTIYRLPQIHQFNNHQLNIISNKLQANVSQNIHGYMRQKKDVIANYHRYADSFASFTGVSSTFPTSNGLTPIIFSASCRAKSTADVSCAGTTSRTPSEITIRDNAAWSIVTPRASTEPLGSRIVIACTHARITA</sequence>
<name>A0A6A1WR75_9ROSI</name>